<dbReference type="RefSeq" id="WP_024742072.1">
    <property type="nucleotide sequence ID" value="NZ_BAUG01000046.1"/>
</dbReference>
<dbReference type="EMBL" id="LT634361">
    <property type="protein sequence ID" value="SFZ80193.1"/>
    <property type="molecule type" value="Genomic_DNA"/>
</dbReference>
<sequence>MKKTSFLFFFVLINHIVAQSNWKQFKNLSGPKKTWVLFHPFKAKLAFEISKDARKIADSIKKTTVLDGDASGGQVDAFRHAFWMARLHQSIGKAAACSLGKAHERENYQTYKKKKLEDGIVPDLVSSEMDLYNNNIGLNLVTKRDHISKNSLIYLVINKILKGEMKIVKKDKKGNYLNCKGAIISPDSLKGKWKNKKCLVPSNKIAKQ</sequence>
<dbReference type="InterPro" id="IPR054246">
    <property type="entry name" value="DUF6973"/>
</dbReference>
<dbReference type="STRING" id="1349785.GCA_000509405_00574"/>
<dbReference type="Pfam" id="PF22322">
    <property type="entry name" value="DUF6973"/>
    <property type="match status" value="1"/>
</dbReference>
<evidence type="ECO:0000259" key="1">
    <source>
        <dbReference type="Pfam" id="PF22322"/>
    </source>
</evidence>
<evidence type="ECO:0000313" key="3">
    <source>
        <dbReference type="Proteomes" id="UP000231564"/>
    </source>
</evidence>
<name>A0A2H1E603_9FLAO</name>
<accession>A0A2H1E603</accession>
<dbReference type="KEGG" id="tmar:MARIT_0283"/>
<dbReference type="AlphaFoldDB" id="A0A2H1E603"/>
<proteinExistence type="predicted"/>
<evidence type="ECO:0000313" key="2">
    <source>
        <dbReference type="EMBL" id="SFZ80193.1"/>
    </source>
</evidence>
<dbReference type="Proteomes" id="UP000231564">
    <property type="component" value="Chromosome MARIT"/>
</dbReference>
<organism evidence="2 3">
    <name type="scientific">Tenacibaculum maritimum NCIMB 2154</name>
    <dbReference type="NCBI Taxonomy" id="1349785"/>
    <lineage>
        <taxon>Bacteria</taxon>
        <taxon>Pseudomonadati</taxon>
        <taxon>Bacteroidota</taxon>
        <taxon>Flavobacteriia</taxon>
        <taxon>Flavobacteriales</taxon>
        <taxon>Flavobacteriaceae</taxon>
        <taxon>Tenacibaculum</taxon>
    </lineage>
</organism>
<feature type="domain" description="DUF6973" evidence="1">
    <location>
        <begin position="34"/>
        <end position="163"/>
    </location>
</feature>
<keyword evidence="3" id="KW-1185">Reference proteome</keyword>
<dbReference type="GeneID" id="47721887"/>
<protein>
    <recommendedName>
        <fullName evidence="1">DUF6973 domain-containing protein</fullName>
    </recommendedName>
</protein>
<gene>
    <name evidence="2" type="ORF">MARIT_0283</name>
</gene>
<dbReference type="OrthoDB" id="1187707at2"/>
<reference evidence="2 3" key="1">
    <citation type="submission" date="2016-11" db="EMBL/GenBank/DDBJ databases">
        <authorList>
            <person name="Jaros S."/>
            <person name="Januszkiewicz K."/>
            <person name="Wedrychowicz H."/>
        </authorList>
    </citation>
    <scope>NUCLEOTIDE SEQUENCE [LARGE SCALE GENOMIC DNA]</scope>
    <source>
        <strain evidence="2">NCIMB 2154T</strain>
    </source>
</reference>